<organism evidence="3 4">
    <name type="scientific">Candidatus Nomurabacteria bacterium RIFCSPHIGHO2_02_FULL_42_24</name>
    <dbReference type="NCBI Taxonomy" id="1801757"/>
    <lineage>
        <taxon>Bacteria</taxon>
        <taxon>Candidatus Nomuraibacteriota</taxon>
    </lineage>
</organism>
<sequence>MKKILGVLILGLMWGGAFYAWAEGETENIGFIPDNIWFSKDPPTEGDTVKIYTLVFNNGKNALFGTVEFYDKNVILGKKEFLSPAGGIKDVSVNWEVMAGDHTLSAKILNPSFILSDGKKEPAQLKQNDTGERLVFVPKKIFPSSTADGGKAGLTETISEKLDEVGEAVSGFPVVKNIESIRINESERLAENKKNLQDNLTAEKNSPDKAELSKGKKNEVSIQRPLKYVKLFFLKLFHFVFSHPVVFYGLLILIIFLILRFIWRRVF</sequence>
<gene>
    <name evidence="3" type="ORF">A3B93_01655</name>
</gene>
<keyword evidence="1" id="KW-1133">Transmembrane helix</keyword>
<feature type="chain" id="PRO_5009225748" description="CARDB domain-containing protein" evidence="2">
    <location>
        <begin position="23"/>
        <end position="267"/>
    </location>
</feature>
<keyword evidence="2" id="KW-0732">Signal</keyword>
<proteinExistence type="predicted"/>
<evidence type="ECO:0000256" key="1">
    <source>
        <dbReference type="SAM" id="Phobius"/>
    </source>
</evidence>
<dbReference type="AlphaFoldDB" id="A0A1F6WHL4"/>
<feature type="transmembrane region" description="Helical" evidence="1">
    <location>
        <begin position="245"/>
        <end position="263"/>
    </location>
</feature>
<evidence type="ECO:0000313" key="4">
    <source>
        <dbReference type="Proteomes" id="UP000179880"/>
    </source>
</evidence>
<keyword evidence="1" id="KW-0812">Transmembrane</keyword>
<dbReference type="Proteomes" id="UP000179880">
    <property type="component" value="Unassembled WGS sequence"/>
</dbReference>
<reference evidence="3 4" key="1">
    <citation type="journal article" date="2016" name="Nat. Commun.">
        <title>Thousands of microbial genomes shed light on interconnected biogeochemical processes in an aquifer system.</title>
        <authorList>
            <person name="Anantharaman K."/>
            <person name="Brown C.T."/>
            <person name="Hug L.A."/>
            <person name="Sharon I."/>
            <person name="Castelle C.J."/>
            <person name="Probst A.J."/>
            <person name="Thomas B.C."/>
            <person name="Singh A."/>
            <person name="Wilkins M.J."/>
            <person name="Karaoz U."/>
            <person name="Brodie E.L."/>
            <person name="Williams K.H."/>
            <person name="Hubbard S.S."/>
            <person name="Banfield J.F."/>
        </authorList>
    </citation>
    <scope>NUCLEOTIDE SEQUENCE [LARGE SCALE GENOMIC DNA]</scope>
</reference>
<evidence type="ECO:0000256" key="2">
    <source>
        <dbReference type="SAM" id="SignalP"/>
    </source>
</evidence>
<name>A0A1F6WHL4_9BACT</name>
<accession>A0A1F6WHL4</accession>
<feature type="signal peptide" evidence="2">
    <location>
        <begin position="1"/>
        <end position="22"/>
    </location>
</feature>
<evidence type="ECO:0000313" key="3">
    <source>
        <dbReference type="EMBL" id="OGI81390.1"/>
    </source>
</evidence>
<dbReference type="EMBL" id="MFUH01000030">
    <property type="protein sequence ID" value="OGI81390.1"/>
    <property type="molecule type" value="Genomic_DNA"/>
</dbReference>
<keyword evidence="1" id="KW-0472">Membrane</keyword>
<protein>
    <recommendedName>
        <fullName evidence="5">CARDB domain-containing protein</fullName>
    </recommendedName>
</protein>
<evidence type="ECO:0008006" key="5">
    <source>
        <dbReference type="Google" id="ProtNLM"/>
    </source>
</evidence>
<comment type="caution">
    <text evidence="3">The sequence shown here is derived from an EMBL/GenBank/DDBJ whole genome shotgun (WGS) entry which is preliminary data.</text>
</comment>